<dbReference type="GeneID" id="65404844"/>
<feature type="transmembrane region" description="Helical" evidence="9">
    <location>
        <begin position="20"/>
        <end position="42"/>
    </location>
</feature>
<dbReference type="OrthoDB" id="9804874at2"/>
<feature type="transmembrane region" description="Helical" evidence="9">
    <location>
        <begin position="211"/>
        <end position="231"/>
    </location>
</feature>
<evidence type="ECO:0000313" key="10">
    <source>
        <dbReference type="EMBL" id="TWH84049.1"/>
    </source>
</evidence>
<dbReference type="NCBIfam" id="TIGR00835">
    <property type="entry name" value="agcS"/>
    <property type="match status" value="1"/>
</dbReference>
<feature type="transmembrane region" description="Helical" evidence="9">
    <location>
        <begin position="299"/>
        <end position="321"/>
    </location>
</feature>
<dbReference type="RefSeq" id="WP_144543804.1">
    <property type="nucleotide sequence ID" value="NZ_CBCSDC010000022.1"/>
</dbReference>
<keyword evidence="4 9" id="KW-1003">Cell membrane</keyword>
<sequence>MDSFMNFVARVSEFTTVPLMILLVGGGIFLTIKLGFFQFKYFPHIMKLTFGSMFKKGDGEGTVTPFQAVSSALASTVGAANIIGVPVAIALGGPGAVFWMWMVAIIGMATKYSEVVLGLKYRTTNKKGEYIGGPMYYIDRGLGWKKTAIMFAVIQLLVVFASTSVQSNSLAGAFSGSFQIPPIVTGIVVSALIVLVMFGGLTSIGKFAEKVVPSMVVLYLAASLIVIILHIDAVPNAFYMIFKYAFTPISAAGGFAGAAVAAAIRWGIARGVYSNEAGMGSAAIFHAGAKIKHPASQGFWGVFEVFVDTIVVCTITAVVILSTDVWQTVEASAAAGMTAQAMASVFGSGPAGLIITVAVFIFAFTTILMVVYAGEKQAEYLFGYKASIVSRYIFIGAVLFGSVGSLLLVWSLLDIMLALIVVPNMTALLFLSGKVKDITVDYFTNYYKKDPSPDPEVLERKIN</sequence>
<keyword evidence="3 9" id="KW-0813">Transport</keyword>
<evidence type="ECO:0000313" key="11">
    <source>
        <dbReference type="Proteomes" id="UP000318667"/>
    </source>
</evidence>
<gene>
    <name evidence="10" type="ORF">IQ19_03716</name>
</gene>
<comment type="subcellular location">
    <subcellularLocation>
        <location evidence="1 9">Cell membrane</location>
        <topology evidence="1 9">Multi-pass membrane protein</topology>
    </subcellularLocation>
</comment>
<feature type="transmembrane region" description="Helical" evidence="9">
    <location>
        <begin position="237"/>
        <end position="264"/>
    </location>
</feature>
<dbReference type="FunFam" id="1.20.1740.10:FF:000004">
    <property type="entry name" value="Sodium:alanine symporter family protein"/>
    <property type="match status" value="1"/>
</dbReference>
<keyword evidence="11" id="KW-1185">Reference proteome</keyword>
<evidence type="ECO:0000256" key="9">
    <source>
        <dbReference type="RuleBase" id="RU363064"/>
    </source>
</evidence>
<feature type="transmembrane region" description="Helical" evidence="9">
    <location>
        <begin position="392"/>
        <end position="409"/>
    </location>
</feature>
<dbReference type="Pfam" id="PF01235">
    <property type="entry name" value="Na_Ala_symp"/>
    <property type="match status" value="1"/>
</dbReference>
<dbReference type="Proteomes" id="UP000318667">
    <property type="component" value="Unassembled WGS sequence"/>
</dbReference>
<keyword evidence="6 9" id="KW-0769">Symport</keyword>
<reference evidence="10 11" key="1">
    <citation type="journal article" date="2015" name="Stand. Genomic Sci.">
        <title>Genomic Encyclopedia of Bacterial and Archaeal Type Strains, Phase III: the genomes of soil and plant-associated and newly described type strains.</title>
        <authorList>
            <person name="Whitman W.B."/>
            <person name="Woyke T."/>
            <person name="Klenk H.P."/>
            <person name="Zhou Y."/>
            <person name="Lilburn T.G."/>
            <person name="Beck B.J."/>
            <person name="De Vos P."/>
            <person name="Vandamme P."/>
            <person name="Eisen J.A."/>
            <person name="Garrity G."/>
            <person name="Hugenholtz P."/>
            <person name="Kyrpides N.C."/>
        </authorList>
    </citation>
    <scope>NUCLEOTIDE SEQUENCE [LARGE SCALE GENOMIC DNA]</scope>
    <source>
        <strain evidence="10 11">CGMCC 1.10115</strain>
    </source>
</reference>
<comment type="caution">
    <text evidence="10">The sequence shown here is derived from an EMBL/GenBank/DDBJ whole genome shotgun (WGS) entry which is preliminary data.</text>
</comment>
<comment type="similarity">
    <text evidence="2 9">Belongs to the alanine or glycine:cation symporter (AGCS) (TC 2.A.25) family.</text>
</comment>
<feature type="transmembrane region" description="Helical" evidence="9">
    <location>
        <begin position="98"/>
        <end position="119"/>
    </location>
</feature>
<dbReference type="PANTHER" id="PTHR30330">
    <property type="entry name" value="AGSS FAMILY TRANSPORTER, SODIUM-ALANINE"/>
    <property type="match status" value="1"/>
</dbReference>
<evidence type="ECO:0000256" key="8">
    <source>
        <dbReference type="ARBA" id="ARBA00023136"/>
    </source>
</evidence>
<evidence type="ECO:0000256" key="1">
    <source>
        <dbReference type="ARBA" id="ARBA00004651"/>
    </source>
</evidence>
<dbReference type="Gene3D" id="1.20.1740.10">
    <property type="entry name" value="Amino acid/polyamine transporter I"/>
    <property type="match status" value="1"/>
</dbReference>
<feature type="transmembrane region" description="Helical" evidence="9">
    <location>
        <begin position="351"/>
        <end position="372"/>
    </location>
</feature>
<protein>
    <submittedName>
        <fullName evidence="10">AGCS family alanine or glycine:cation symporter</fullName>
    </submittedName>
</protein>
<evidence type="ECO:0000256" key="2">
    <source>
        <dbReference type="ARBA" id="ARBA00009261"/>
    </source>
</evidence>
<keyword evidence="8 9" id="KW-0472">Membrane</keyword>
<organism evidence="10 11">
    <name type="scientific">Cytobacillus oceanisediminis</name>
    <dbReference type="NCBI Taxonomy" id="665099"/>
    <lineage>
        <taxon>Bacteria</taxon>
        <taxon>Bacillati</taxon>
        <taxon>Bacillota</taxon>
        <taxon>Bacilli</taxon>
        <taxon>Bacillales</taxon>
        <taxon>Bacillaceae</taxon>
        <taxon>Cytobacillus</taxon>
    </lineage>
</organism>
<dbReference type="GO" id="GO:0005886">
    <property type="term" value="C:plasma membrane"/>
    <property type="evidence" value="ECO:0007669"/>
    <property type="project" value="UniProtKB-SubCell"/>
</dbReference>
<evidence type="ECO:0000256" key="3">
    <source>
        <dbReference type="ARBA" id="ARBA00022448"/>
    </source>
</evidence>
<dbReference type="InterPro" id="IPR001463">
    <property type="entry name" value="Na/Ala_symport"/>
</dbReference>
<evidence type="ECO:0000256" key="5">
    <source>
        <dbReference type="ARBA" id="ARBA00022692"/>
    </source>
</evidence>
<dbReference type="EMBL" id="VLKI01000012">
    <property type="protein sequence ID" value="TWH84049.1"/>
    <property type="molecule type" value="Genomic_DNA"/>
</dbReference>
<accession>A0A562JLF2</accession>
<name>A0A562JLF2_9BACI</name>
<evidence type="ECO:0000256" key="6">
    <source>
        <dbReference type="ARBA" id="ARBA00022847"/>
    </source>
</evidence>
<proteinExistence type="inferred from homology"/>
<dbReference type="GO" id="GO:0005283">
    <property type="term" value="F:amino acid:sodium symporter activity"/>
    <property type="evidence" value="ECO:0007669"/>
    <property type="project" value="InterPro"/>
</dbReference>
<feature type="transmembrane region" description="Helical" evidence="9">
    <location>
        <begin position="178"/>
        <end position="199"/>
    </location>
</feature>
<dbReference type="PANTHER" id="PTHR30330:SF3">
    <property type="entry name" value="TRANSCRIPTIONAL REGULATOR, LRP FAMILY"/>
    <property type="match status" value="1"/>
</dbReference>
<feature type="transmembrane region" description="Helical" evidence="9">
    <location>
        <begin position="415"/>
        <end position="433"/>
    </location>
</feature>
<feature type="transmembrane region" description="Helical" evidence="9">
    <location>
        <begin position="148"/>
        <end position="166"/>
    </location>
</feature>
<dbReference type="PROSITE" id="PS00873">
    <property type="entry name" value="NA_ALANINE_SYMP"/>
    <property type="match status" value="1"/>
</dbReference>
<keyword evidence="5 9" id="KW-0812">Transmembrane</keyword>
<keyword evidence="7 9" id="KW-1133">Transmembrane helix</keyword>
<evidence type="ECO:0000256" key="7">
    <source>
        <dbReference type="ARBA" id="ARBA00022989"/>
    </source>
</evidence>
<dbReference type="PRINTS" id="PR00175">
    <property type="entry name" value="NAALASMPORT"/>
</dbReference>
<feature type="transmembrane region" description="Helical" evidence="9">
    <location>
        <begin position="63"/>
        <end position="92"/>
    </location>
</feature>
<dbReference type="AlphaFoldDB" id="A0A562JLF2"/>
<evidence type="ECO:0000256" key="4">
    <source>
        <dbReference type="ARBA" id="ARBA00022475"/>
    </source>
</evidence>